<proteinExistence type="predicted"/>
<name>A0AAV1WI56_LUPLU</name>
<dbReference type="Proteomes" id="UP001497480">
    <property type="component" value="Unassembled WGS sequence"/>
</dbReference>
<accession>A0AAV1WI56</accession>
<dbReference type="AlphaFoldDB" id="A0AAV1WI56"/>
<dbReference type="EMBL" id="CAXHTB010000007">
    <property type="protein sequence ID" value="CAL0309040.1"/>
    <property type="molecule type" value="Genomic_DNA"/>
</dbReference>
<evidence type="ECO:0000313" key="1">
    <source>
        <dbReference type="EMBL" id="CAL0309040.1"/>
    </source>
</evidence>
<comment type="caution">
    <text evidence="1">The sequence shown here is derived from an EMBL/GenBank/DDBJ whole genome shotgun (WGS) entry which is preliminary data.</text>
</comment>
<gene>
    <name evidence="1" type="ORF">LLUT_LOCUS10100</name>
</gene>
<organism evidence="1 2">
    <name type="scientific">Lupinus luteus</name>
    <name type="common">European yellow lupine</name>
    <dbReference type="NCBI Taxonomy" id="3873"/>
    <lineage>
        <taxon>Eukaryota</taxon>
        <taxon>Viridiplantae</taxon>
        <taxon>Streptophyta</taxon>
        <taxon>Embryophyta</taxon>
        <taxon>Tracheophyta</taxon>
        <taxon>Spermatophyta</taxon>
        <taxon>Magnoliopsida</taxon>
        <taxon>eudicotyledons</taxon>
        <taxon>Gunneridae</taxon>
        <taxon>Pentapetalae</taxon>
        <taxon>rosids</taxon>
        <taxon>fabids</taxon>
        <taxon>Fabales</taxon>
        <taxon>Fabaceae</taxon>
        <taxon>Papilionoideae</taxon>
        <taxon>50 kb inversion clade</taxon>
        <taxon>genistoids sensu lato</taxon>
        <taxon>core genistoids</taxon>
        <taxon>Genisteae</taxon>
        <taxon>Lupinus</taxon>
    </lineage>
</organism>
<protein>
    <submittedName>
        <fullName evidence="1">Uncharacterized protein</fullName>
    </submittedName>
</protein>
<sequence>MQFWTAVPGSGSGFCSGNGVQVTLSIKVFRRIGNFLEFVYAKGFETVNLCSRRFVGTNSEAV</sequence>
<reference evidence="1 2" key="1">
    <citation type="submission" date="2024-03" db="EMBL/GenBank/DDBJ databases">
        <authorList>
            <person name="Martinez-Hernandez J."/>
        </authorList>
    </citation>
    <scope>NUCLEOTIDE SEQUENCE [LARGE SCALE GENOMIC DNA]</scope>
</reference>
<evidence type="ECO:0000313" key="2">
    <source>
        <dbReference type="Proteomes" id="UP001497480"/>
    </source>
</evidence>
<keyword evidence="2" id="KW-1185">Reference proteome</keyword>